<evidence type="ECO:0000256" key="1">
    <source>
        <dbReference type="SAM" id="MobiDB-lite"/>
    </source>
</evidence>
<name>A0A0D2LI59_9CHLO</name>
<dbReference type="RefSeq" id="XP_013890724.1">
    <property type="nucleotide sequence ID" value="XM_014035270.1"/>
</dbReference>
<dbReference type="AlphaFoldDB" id="A0A0D2LI59"/>
<dbReference type="Proteomes" id="UP000054498">
    <property type="component" value="Unassembled WGS sequence"/>
</dbReference>
<feature type="compositionally biased region" description="Low complexity" evidence="1">
    <location>
        <begin position="59"/>
        <end position="74"/>
    </location>
</feature>
<gene>
    <name evidence="2" type="ORF">MNEG_16260</name>
</gene>
<evidence type="ECO:0000313" key="2">
    <source>
        <dbReference type="EMBL" id="KIY91704.1"/>
    </source>
</evidence>
<protein>
    <submittedName>
        <fullName evidence="2">Uncharacterized protein</fullName>
    </submittedName>
</protein>
<sequence length="91" mass="9297">GAPPQLGGAAASLQQQQQQQQQQHQHQQQHLQRSLSPLGHRHRAAPPDAGATASRGSDATPAGTTAAAATAAACAAGRQTDFGAAMPREAW</sequence>
<dbReference type="KEGG" id="mng:MNEG_16260"/>
<reference evidence="2 3" key="1">
    <citation type="journal article" date="2013" name="BMC Genomics">
        <title>Reconstruction of the lipid metabolism for the microalga Monoraphidium neglectum from its genome sequence reveals characteristics suitable for biofuel production.</title>
        <authorList>
            <person name="Bogen C."/>
            <person name="Al-Dilaimi A."/>
            <person name="Albersmeier A."/>
            <person name="Wichmann J."/>
            <person name="Grundmann M."/>
            <person name="Rupp O."/>
            <person name="Lauersen K.J."/>
            <person name="Blifernez-Klassen O."/>
            <person name="Kalinowski J."/>
            <person name="Goesmann A."/>
            <person name="Mussgnug J.H."/>
            <person name="Kruse O."/>
        </authorList>
    </citation>
    <scope>NUCLEOTIDE SEQUENCE [LARGE SCALE GENOMIC DNA]</scope>
    <source>
        <strain evidence="2 3">SAG 48.87</strain>
    </source>
</reference>
<organism evidence="2 3">
    <name type="scientific">Monoraphidium neglectum</name>
    <dbReference type="NCBI Taxonomy" id="145388"/>
    <lineage>
        <taxon>Eukaryota</taxon>
        <taxon>Viridiplantae</taxon>
        <taxon>Chlorophyta</taxon>
        <taxon>core chlorophytes</taxon>
        <taxon>Chlorophyceae</taxon>
        <taxon>CS clade</taxon>
        <taxon>Sphaeropleales</taxon>
        <taxon>Selenastraceae</taxon>
        <taxon>Monoraphidium</taxon>
    </lineage>
</organism>
<feature type="region of interest" description="Disordered" evidence="1">
    <location>
        <begin position="1"/>
        <end position="74"/>
    </location>
</feature>
<proteinExistence type="predicted"/>
<evidence type="ECO:0000313" key="3">
    <source>
        <dbReference type="Proteomes" id="UP000054498"/>
    </source>
</evidence>
<feature type="non-terminal residue" evidence="2">
    <location>
        <position position="1"/>
    </location>
</feature>
<keyword evidence="3" id="KW-1185">Reference proteome</keyword>
<feature type="compositionally biased region" description="Low complexity" evidence="1">
    <location>
        <begin position="13"/>
        <end position="32"/>
    </location>
</feature>
<accession>A0A0D2LI59</accession>
<dbReference type="GeneID" id="25734002"/>
<dbReference type="EMBL" id="KK106383">
    <property type="protein sequence ID" value="KIY91704.1"/>
    <property type="molecule type" value="Genomic_DNA"/>
</dbReference>